<gene>
    <name evidence="1" type="ORF">DOMOVOI_01450</name>
</gene>
<accession>A0A9E7SKK8</accession>
<keyword evidence="2" id="KW-1185">Reference proteome</keyword>
<protein>
    <submittedName>
        <fullName evidence="1">Uncharacterized protein</fullName>
    </submittedName>
</protein>
<dbReference type="Proteomes" id="UP001057221">
    <property type="component" value="Segment"/>
</dbReference>
<name>A0A9E7SKK8_9CAUD</name>
<organism evidence="1 2">
    <name type="scientific">Brevundimonas phage vB_BpoS-Domovoi</name>
    <dbReference type="NCBI Taxonomy" id="2948598"/>
    <lineage>
        <taxon>Viruses</taxon>
        <taxon>Duplodnaviria</taxon>
        <taxon>Heunggongvirae</taxon>
        <taxon>Uroviricota</taxon>
        <taxon>Caudoviricetes</taxon>
        <taxon>Jeanschmidtviridae</taxon>
        <taxon>Marchewkavirus</taxon>
        <taxon>Marchewkavirus domovoi</taxon>
    </lineage>
</organism>
<proteinExistence type="predicted"/>
<evidence type="ECO:0000313" key="2">
    <source>
        <dbReference type="Proteomes" id="UP001057221"/>
    </source>
</evidence>
<sequence>MATLEGRLGINIEVDLALASVMIRRGACEMDGSVEVNFVGEVGRAAAFSPLFTVDGDPNWFNAIGWATDRAGPITHAFGVIDDGVPLCTAYEFDTGPVVYAEGGGGPVPDPGDLTLLFDNRLI</sequence>
<evidence type="ECO:0000313" key="1">
    <source>
        <dbReference type="EMBL" id="USN14619.1"/>
    </source>
</evidence>
<dbReference type="EMBL" id="ON529855">
    <property type="protein sequence ID" value="USN14619.1"/>
    <property type="molecule type" value="Genomic_DNA"/>
</dbReference>
<reference evidence="1 2" key="1">
    <citation type="submission" date="2022-05" db="EMBL/GenBank/DDBJ databases">
        <authorList>
            <person name="Friedrich I."/>
            <person name="Poehlein A."/>
            <person name="Schneider D."/>
            <person name="Hertel R."/>
            <person name="Daniel R."/>
        </authorList>
    </citation>
    <scope>NUCLEOTIDE SEQUENCE [LARGE SCALE GENOMIC DNA]</scope>
</reference>